<comment type="similarity">
    <text evidence="1">Belongs to the TTI2 family.</text>
</comment>
<dbReference type="GO" id="GO:0110078">
    <property type="term" value="C:TTT Hsp90 cochaperone complex"/>
    <property type="evidence" value="ECO:0007669"/>
    <property type="project" value="InterPro"/>
</dbReference>
<dbReference type="STRING" id="78915.A0A4P9XHU2"/>
<dbReference type="Pfam" id="PF10521">
    <property type="entry name" value="Tti2"/>
    <property type="match status" value="2"/>
</dbReference>
<dbReference type="InterPro" id="IPR018870">
    <property type="entry name" value="Tti2"/>
</dbReference>
<sequence length="497" mass="54030">MTEPSERGIPVEKHLEATLELLVPSRLLRSDDKDESLDEDDSQHAAAEAFRQLSCIVTGRTQALSDAVVARIVYTCGAYSNPADAWVDVDAYRQAQVLLALLVDQMGARFIQQLAYRFGERILDTWIRPHFVRLHPAVNATSGRATLPGFRQMPTDFYDHQPWKTLAPECVRVLSWLLTICTELESDYTTCEQDVLDAMTAIAGKTITAAAATAARDAMLHRALPLILTVTDDYSAEWKLRGLHLLTTVIKHADVLRMRRTGLTEVVYEAIRGCVAYRGHEPAELALMEASLAAITVTQATLARTAVNEQQADERLEAALRDGPLTALRFDGNRRTAVIAACHASVPALQCLGLPSTKLLAPLVACITDWLPSAPSGVGMTSLDVHLAVLDLLDALVGSSQPRIPQYHGALLAALAGGWLRLNDADTGASDVLADKTKLRRRLRDTAQLLGRACVHCPHAAADRQALAALSNANTRFDDLLGSLTPPTPDIPALRTP</sequence>
<accession>A0A4P9XHU2</accession>
<proteinExistence type="inferred from homology"/>
<dbReference type="PANTHER" id="PTHR32226:SF2">
    <property type="entry name" value="TELO2-INTERACTING PROTEIN 2"/>
    <property type="match status" value="1"/>
</dbReference>
<keyword evidence="3" id="KW-1185">Reference proteome</keyword>
<dbReference type="PANTHER" id="PTHR32226">
    <property type="entry name" value="TELO2-INTERACTING PROTEIN 2"/>
    <property type="match status" value="1"/>
</dbReference>
<organism evidence="2 3">
    <name type="scientific">Thamnocephalis sphaerospora</name>
    <dbReference type="NCBI Taxonomy" id="78915"/>
    <lineage>
        <taxon>Eukaryota</taxon>
        <taxon>Fungi</taxon>
        <taxon>Fungi incertae sedis</taxon>
        <taxon>Zoopagomycota</taxon>
        <taxon>Zoopagomycotina</taxon>
        <taxon>Zoopagomycetes</taxon>
        <taxon>Zoopagales</taxon>
        <taxon>Sigmoideomycetaceae</taxon>
        <taxon>Thamnocephalis</taxon>
    </lineage>
</organism>
<evidence type="ECO:0000313" key="3">
    <source>
        <dbReference type="Proteomes" id="UP000271241"/>
    </source>
</evidence>
<gene>
    <name evidence="2" type="ORF">THASP1DRAFT_33315</name>
</gene>
<reference evidence="3" key="1">
    <citation type="journal article" date="2018" name="Nat. Microbiol.">
        <title>Leveraging single-cell genomics to expand the fungal tree of life.</title>
        <authorList>
            <person name="Ahrendt S.R."/>
            <person name="Quandt C.A."/>
            <person name="Ciobanu D."/>
            <person name="Clum A."/>
            <person name="Salamov A."/>
            <person name="Andreopoulos B."/>
            <person name="Cheng J.F."/>
            <person name="Woyke T."/>
            <person name="Pelin A."/>
            <person name="Henrissat B."/>
            <person name="Reynolds N.K."/>
            <person name="Benny G.L."/>
            <person name="Smith M.E."/>
            <person name="James T.Y."/>
            <person name="Grigoriev I.V."/>
        </authorList>
    </citation>
    <scope>NUCLEOTIDE SEQUENCE [LARGE SCALE GENOMIC DNA]</scope>
    <source>
        <strain evidence="3">RSA 1356</strain>
    </source>
</reference>
<evidence type="ECO:0000313" key="2">
    <source>
        <dbReference type="EMBL" id="RKP04871.1"/>
    </source>
</evidence>
<dbReference type="EMBL" id="KZ993399">
    <property type="protein sequence ID" value="RKP04871.1"/>
    <property type="molecule type" value="Genomic_DNA"/>
</dbReference>
<dbReference type="GO" id="GO:0005829">
    <property type="term" value="C:cytosol"/>
    <property type="evidence" value="ECO:0007669"/>
    <property type="project" value="TreeGrafter"/>
</dbReference>
<protein>
    <submittedName>
        <fullName evidence="2">Uncharacterized protein</fullName>
    </submittedName>
</protein>
<dbReference type="Proteomes" id="UP000271241">
    <property type="component" value="Unassembled WGS sequence"/>
</dbReference>
<dbReference type="AlphaFoldDB" id="A0A4P9XHU2"/>
<dbReference type="OrthoDB" id="6417021at2759"/>
<dbReference type="GO" id="GO:0005634">
    <property type="term" value="C:nucleus"/>
    <property type="evidence" value="ECO:0007669"/>
    <property type="project" value="TreeGrafter"/>
</dbReference>
<name>A0A4P9XHU2_9FUNG</name>
<evidence type="ECO:0000256" key="1">
    <source>
        <dbReference type="ARBA" id="ARBA00034736"/>
    </source>
</evidence>